<dbReference type="GO" id="GO:0052621">
    <property type="term" value="F:diguanylate cyclase activity"/>
    <property type="evidence" value="ECO:0007669"/>
    <property type="project" value="UniProtKB-EC"/>
</dbReference>
<keyword evidence="3" id="KW-0812">Transmembrane</keyword>
<gene>
    <name evidence="5" type="ORF">FHQ07_11355</name>
</gene>
<dbReference type="SMART" id="SM00267">
    <property type="entry name" value="GGDEF"/>
    <property type="match status" value="1"/>
</dbReference>
<dbReference type="AlphaFoldDB" id="A0A5B7ZRN8"/>
<evidence type="ECO:0000259" key="4">
    <source>
        <dbReference type="PROSITE" id="PS50887"/>
    </source>
</evidence>
<dbReference type="Proteomes" id="UP000308149">
    <property type="component" value="Chromosome"/>
</dbReference>
<comment type="cofactor">
    <cofactor evidence="1">
        <name>Mg(2+)</name>
        <dbReference type="ChEBI" id="CHEBI:18420"/>
    </cofactor>
</comment>
<dbReference type="EC" id="2.7.7.65" evidence="2"/>
<evidence type="ECO:0000313" key="6">
    <source>
        <dbReference type="Proteomes" id="UP000308149"/>
    </source>
</evidence>
<dbReference type="OrthoDB" id="9803824at2"/>
<dbReference type="EMBL" id="CP040871">
    <property type="protein sequence ID" value="QDA57861.1"/>
    <property type="molecule type" value="Genomic_DNA"/>
</dbReference>
<evidence type="ECO:0000256" key="3">
    <source>
        <dbReference type="SAM" id="Phobius"/>
    </source>
</evidence>
<name>A0A5B7ZRN8_9GAMM</name>
<feature type="transmembrane region" description="Helical" evidence="3">
    <location>
        <begin position="119"/>
        <end position="136"/>
    </location>
</feature>
<dbReference type="InterPro" id="IPR029787">
    <property type="entry name" value="Nucleotide_cyclase"/>
</dbReference>
<sequence>MRDTANDAPAGEKAAPRQMQELGETLQRLRLGGPFYILLWLLSGTASGLWERARWPFLLVTLGFIGLNVLRFRVRGLAEGASALAVRRRLDWIWTLLLANSALWAVAVAWLLMVTPNESARTVASISSYAFATAFAHNFPMRLRSAFVALGLLYLSTLAALIANGSRFELVAVSVLYLLYVSLALRRSHAEYRQRLDLEDELREQRDLLERQSRRDGLTGLANRRRFSGALADWVAKARSGGSPLALLILDLDHFKSVNDRHGHAAGDTCLREFAEQLQQAFPAQGELVARLGGEEFGVLLRDCTSGEAARRADAFRQAFAGHASAVGEGALQITVSIGVAAFDPARDADGSALYRAADGALYRAKAAGRNTVLVAEDEFAVA</sequence>
<feature type="transmembrane region" description="Helical" evidence="3">
    <location>
        <begin position="168"/>
        <end position="185"/>
    </location>
</feature>
<accession>A0A5B7ZRN8</accession>
<proteinExistence type="predicted"/>
<evidence type="ECO:0000313" key="5">
    <source>
        <dbReference type="EMBL" id="QDA57861.1"/>
    </source>
</evidence>
<dbReference type="GO" id="GO:0005886">
    <property type="term" value="C:plasma membrane"/>
    <property type="evidence" value="ECO:0007669"/>
    <property type="project" value="TreeGrafter"/>
</dbReference>
<dbReference type="GO" id="GO:0043709">
    <property type="term" value="P:cell adhesion involved in single-species biofilm formation"/>
    <property type="evidence" value="ECO:0007669"/>
    <property type="project" value="TreeGrafter"/>
</dbReference>
<dbReference type="NCBIfam" id="TIGR00254">
    <property type="entry name" value="GGDEF"/>
    <property type="match status" value="1"/>
</dbReference>
<dbReference type="PROSITE" id="PS50887">
    <property type="entry name" value="GGDEF"/>
    <property type="match status" value="1"/>
</dbReference>
<feature type="transmembrane region" description="Helical" evidence="3">
    <location>
        <begin position="55"/>
        <end position="72"/>
    </location>
</feature>
<dbReference type="RefSeq" id="WP_139716911.1">
    <property type="nucleotide sequence ID" value="NZ_CP040871.1"/>
</dbReference>
<dbReference type="InterPro" id="IPR043128">
    <property type="entry name" value="Rev_trsase/Diguanyl_cyclase"/>
</dbReference>
<dbReference type="PANTHER" id="PTHR45138">
    <property type="entry name" value="REGULATORY COMPONENTS OF SENSORY TRANSDUCTION SYSTEM"/>
    <property type="match status" value="1"/>
</dbReference>
<dbReference type="InterPro" id="IPR000160">
    <property type="entry name" value="GGDEF_dom"/>
</dbReference>
<organism evidence="5 6">
    <name type="scientific">Thermomonas aquatica</name>
    <dbReference type="NCBI Taxonomy" id="2202149"/>
    <lineage>
        <taxon>Bacteria</taxon>
        <taxon>Pseudomonadati</taxon>
        <taxon>Pseudomonadota</taxon>
        <taxon>Gammaproteobacteria</taxon>
        <taxon>Lysobacterales</taxon>
        <taxon>Lysobacteraceae</taxon>
        <taxon>Thermomonas</taxon>
    </lineage>
</organism>
<dbReference type="FunFam" id="3.30.70.270:FF:000001">
    <property type="entry name" value="Diguanylate cyclase domain protein"/>
    <property type="match status" value="1"/>
</dbReference>
<feature type="transmembrane region" description="Helical" evidence="3">
    <location>
        <begin position="143"/>
        <end position="162"/>
    </location>
</feature>
<dbReference type="PANTHER" id="PTHR45138:SF24">
    <property type="entry name" value="DIGUANYLATE CYCLASE DGCC-RELATED"/>
    <property type="match status" value="1"/>
</dbReference>
<feature type="domain" description="GGDEF" evidence="4">
    <location>
        <begin position="243"/>
        <end position="378"/>
    </location>
</feature>
<keyword evidence="3" id="KW-1133">Transmembrane helix</keyword>
<dbReference type="CDD" id="cd01949">
    <property type="entry name" value="GGDEF"/>
    <property type="match status" value="1"/>
</dbReference>
<keyword evidence="6" id="KW-1185">Reference proteome</keyword>
<evidence type="ECO:0000256" key="2">
    <source>
        <dbReference type="ARBA" id="ARBA00012528"/>
    </source>
</evidence>
<dbReference type="SUPFAM" id="SSF55073">
    <property type="entry name" value="Nucleotide cyclase"/>
    <property type="match status" value="1"/>
</dbReference>
<feature type="transmembrane region" description="Helical" evidence="3">
    <location>
        <begin position="92"/>
        <end position="113"/>
    </location>
</feature>
<evidence type="ECO:0000256" key="1">
    <source>
        <dbReference type="ARBA" id="ARBA00001946"/>
    </source>
</evidence>
<dbReference type="KEGG" id="thes:FHQ07_11355"/>
<keyword evidence="3" id="KW-0472">Membrane</keyword>
<feature type="transmembrane region" description="Helical" evidence="3">
    <location>
        <begin position="29"/>
        <end position="49"/>
    </location>
</feature>
<reference evidence="5 6" key="1">
    <citation type="submission" date="2019-06" db="EMBL/GenBank/DDBJ databases">
        <title>Thermomonas aquatica sp. nov., isolated from an industrial wastewater treatment plant.</title>
        <authorList>
            <person name="Jeon J.H."/>
            <person name="Park D.-S."/>
        </authorList>
    </citation>
    <scope>NUCLEOTIDE SEQUENCE [LARGE SCALE GENOMIC DNA]</scope>
    <source>
        <strain evidence="5 6">SY21</strain>
    </source>
</reference>
<dbReference type="InterPro" id="IPR050469">
    <property type="entry name" value="Diguanylate_Cyclase"/>
</dbReference>
<dbReference type="Gene3D" id="3.30.70.270">
    <property type="match status" value="1"/>
</dbReference>
<dbReference type="Pfam" id="PF00990">
    <property type="entry name" value="GGDEF"/>
    <property type="match status" value="1"/>
</dbReference>
<dbReference type="GO" id="GO:1902201">
    <property type="term" value="P:negative regulation of bacterial-type flagellum-dependent cell motility"/>
    <property type="evidence" value="ECO:0007669"/>
    <property type="project" value="TreeGrafter"/>
</dbReference>
<protein>
    <recommendedName>
        <fullName evidence="2">diguanylate cyclase</fullName>
        <ecNumber evidence="2">2.7.7.65</ecNumber>
    </recommendedName>
</protein>